<dbReference type="Pfam" id="PF04402">
    <property type="entry name" value="SIMPL"/>
    <property type="match status" value="1"/>
</dbReference>
<dbReference type="InterPro" id="IPR007497">
    <property type="entry name" value="SIMPL/DUF541"/>
</dbReference>
<gene>
    <name evidence="1" type="ORF">SDC9_61009</name>
</gene>
<dbReference type="EMBL" id="VSSQ01002314">
    <property type="protein sequence ID" value="MPM14645.1"/>
    <property type="molecule type" value="Genomic_DNA"/>
</dbReference>
<dbReference type="PANTHER" id="PTHR34387">
    <property type="entry name" value="SLR1258 PROTEIN"/>
    <property type="match status" value="1"/>
</dbReference>
<sequence>MMWMRSRVLAVLIAGVSMIIAVSLAVGSLVDYKQNASGGIGATGSATRDFTSDLIVWRGSFSAYGQSTTEAYESIRHDAGVVRDYLLSHNVPEESIVFSSVTIDPDYREIYNDYGNYVGSELKGYSLSQRLTIQSSDVDGIEVISRDITELIGSGVNFYSESPEYYYTKLGELKLELIDAATADAKARVDIMAEQSGGKVGKLLSANLGTFQITAQNSAEDSYVAGGAFNTWSREKTMFISVKLHYALR</sequence>
<dbReference type="PANTHER" id="PTHR34387:SF2">
    <property type="entry name" value="SLR1258 PROTEIN"/>
    <property type="match status" value="1"/>
</dbReference>
<comment type="caution">
    <text evidence="1">The sequence shown here is derived from an EMBL/GenBank/DDBJ whole genome shotgun (WGS) entry which is preliminary data.</text>
</comment>
<evidence type="ECO:0008006" key="2">
    <source>
        <dbReference type="Google" id="ProtNLM"/>
    </source>
</evidence>
<dbReference type="GO" id="GO:0006974">
    <property type="term" value="P:DNA damage response"/>
    <property type="evidence" value="ECO:0007669"/>
    <property type="project" value="TreeGrafter"/>
</dbReference>
<dbReference type="AlphaFoldDB" id="A0A644XEM3"/>
<name>A0A644XEM3_9ZZZZ</name>
<dbReference type="InterPro" id="IPR052022">
    <property type="entry name" value="26kDa_periplasmic_antigen"/>
</dbReference>
<accession>A0A644XEM3</accession>
<dbReference type="Gene3D" id="3.30.70.2970">
    <property type="entry name" value="Protein of unknown function (DUF541), domain 2"/>
    <property type="match status" value="1"/>
</dbReference>
<dbReference type="PIRSF" id="PIRSF029033">
    <property type="entry name" value="UCP029033"/>
    <property type="match status" value="1"/>
</dbReference>
<proteinExistence type="predicted"/>
<protein>
    <recommendedName>
        <fullName evidence="2">SIMPL domain-containing protein</fullName>
    </recommendedName>
</protein>
<organism evidence="1">
    <name type="scientific">bioreactor metagenome</name>
    <dbReference type="NCBI Taxonomy" id="1076179"/>
    <lineage>
        <taxon>unclassified sequences</taxon>
        <taxon>metagenomes</taxon>
        <taxon>ecological metagenomes</taxon>
    </lineage>
</organism>
<evidence type="ECO:0000313" key="1">
    <source>
        <dbReference type="EMBL" id="MPM14645.1"/>
    </source>
</evidence>
<reference evidence="1" key="1">
    <citation type="submission" date="2019-08" db="EMBL/GenBank/DDBJ databases">
        <authorList>
            <person name="Kucharzyk K."/>
            <person name="Murdoch R.W."/>
            <person name="Higgins S."/>
            <person name="Loffler F."/>
        </authorList>
    </citation>
    <scope>NUCLEOTIDE SEQUENCE</scope>
</reference>
<dbReference type="InterPro" id="IPR016907">
    <property type="entry name" value="UCP029033"/>
</dbReference>
<dbReference type="Gene3D" id="3.30.110.170">
    <property type="entry name" value="Protein of unknown function (DUF541), domain 1"/>
    <property type="match status" value="1"/>
</dbReference>